<feature type="compositionally biased region" description="Basic and acidic residues" evidence="3">
    <location>
        <begin position="164"/>
        <end position="180"/>
    </location>
</feature>
<dbReference type="PROSITE" id="PS50968">
    <property type="entry name" value="BIOTINYL_LIPOYL"/>
    <property type="match status" value="1"/>
</dbReference>
<dbReference type="EMBL" id="JAVRRT010000005">
    <property type="protein sequence ID" value="KAK5171726.1"/>
    <property type="molecule type" value="Genomic_DNA"/>
</dbReference>
<dbReference type="RefSeq" id="XP_064660570.1">
    <property type="nucleotide sequence ID" value="XM_064800619.1"/>
</dbReference>
<evidence type="ECO:0000259" key="5">
    <source>
        <dbReference type="PROSITE" id="PS51826"/>
    </source>
</evidence>
<evidence type="ECO:0000313" key="7">
    <source>
        <dbReference type="Proteomes" id="UP001337655"/>
    </source>
</evidence>
<protein>
    <submittedName>
        <fullName evidence="6">Pyridoxine biosynthesis protein</fullName>
        <ecNumber evidence="6">2.3.1.12</ecNumber>
    </submittedName>
</protein>
<dbReference type="PANTHER" id="PTHR23151">
    <property type="entry name" value="DIHYDROLIPOAMIDE ACETYL/SUCCINYL-TRANSFERASE-RELATED"/>
    <property type="match status" value="1"/>
</dbReference>
<dbReference type="InterPro" id="IPR011053">
    <property type="entry name" value="Single_hybrid_motif"/>
</dbReference>
<dbReference type="PANTHER" id="PTHR23151:SF82">
    <property type="entry name" value="PYRUVATE DEHYDROGENASE COMPLEX PROTEIN X COMPONENT, MITOCHONDRIAL"/>
    <property type="match status" value="1"/>
</dbReference>
<gene>
    <name evidence="6" type="primary">PDX1</name>
    <name evidence="6" type="ORF">LTR77_003362</name>
</gene>
<evidence type="ECO:0000259" key="4">
    <source>
        <dbReference type="PROSITE" id="PS50968"/>
    </source>
</evidence>
<feature type="compositionally biased region" description="Low complexity" evidence="3">
    <location>
        <begin position="267"/>
        <end position="277"/>
    </location>
</feature>
<dbReference type="Proteomes" id="UP001337655">
    <property type="component" value="Unassembled WGS sequence"/>
</dbReference>
<dbReference type="AlphaFoldDB" id="A0AAV9PDH0"/>
<dbReference type="EC" id="2.3.1.12" evidence="6"/>
<dbReference type="GO" id="GO:0045254">
    <property type="term" value="C:pyruvate dehydrogenase complex"/>
    <property type="evidence" value="ECO:0007669"/>
    <property type="project" value="InterPro"/>
</dbReference>
<evidence type="ECO:0000256" key="2">
    <source>
        <dbReference type="ARBA" id="ARBA00022823"/>
    </source>
</evidence>
<feature type="region of interest" description="Disordered" evidence="3">
    <location>
        <begin position="267"/>
        <end position="290"/>
    </location>
</feature>
<dbReference type="CDD" id="cd06849">
    <property type="entry name" value="lipoyl_domain"/>
    <property type="match status" value="1"/>
</dbReference>
<evidence type="ECO:0000256" key="1">
    <source>
        <dbReference type="ARBA" id="ARBA00007317"/>
    </source>
</evidence>
<dbReference type="GO" id="GO:0004742">
    <property type="term" value="F:dihydrolipoyllysine-residue acetyltransferase activity"/>
    <property type="evidence" value="ECO:0007669"/>
    <property type="project" value="UniProtKB-EC"/>
</dbReference>
<feature type="compositionally biased region" description="Polar residues" evidence="3">
    <location>
        <begin position="150"/>
        <end position="162"/>
    </location>
</feature>
<keyword evidence="6" id="KW-0012">Acyltransferase</keyword>
<dbReference type="InterPro" id="IPR036625">
    <property type="entry name" value="E3-bd_dom_sf"/>
</dbReference>
<dbReference type="SUPFAM" id="SSF47005">
    <property type="entry name" value="Peripheral subunit-binding domain of 2-oxo acid dehydrogenase complex"/>
    <property type="match status" value="1"/>
</dbReference>
<keyword evidence="6" id="KW-0808">Transferase</keyword>
<comment type="similarity">
    <text evidence="1">Belongs to the 2-oxoacid dehydrogenase family.</text>
</comment>
<feature type="domain" description="Lipoyl-binding" evidence="4">
    <location>
        <begin position="37"/>
        <end position="113"/>
    </location>
</feature>
<dbReference type="GeneID" id="89924709"/>
<proteinExistence type="inferred from homology"/>
<dbReference type="InterPro" id="IPR045257">
    <property type="entry name" value="E2/Pdx1"/>
</dbReference>
<accession>A0AAV9PDH0</accession>
<sequence length="456" mass="48906">MAGVVNTARLSARLASRYAPRQSTRRRLHVSSRQRAAQNYTMPALSPTMTEGNIATWRVKEGDSYSAGDVILEIETDKATMDVEAQDEGKLFKITQPDGAKGVKVGQRIAVMAEEGDDLSSLEMPADDSSASASSGKEEKQPAEDRKTDSASPKQEASSTGGSREIDPGVSDPKEMEKPYAESAPTKPAADRTQKHYKYPLFPAVQQLLHEKNISDPSSIPATGPNGRLLKGDVLAYLGQINKDYPSALSARLTKLSHLDLTHTVAAQPTQPDQPAQKGEVPASKPDIELPSETEIAVPISLSAVIATQKRVQSTLDIFLPLSTFIARASELANSDLPARKGAAPSADELFNSVLGLDKIPRSSRGRFFPQISGISPLPPTRPARKAKKADIIDLLAPKAAKSKEVGRGQIASALGVSAGDNVFSVLAGRGEEERATEYLERLKMALEKEPGRLVL</sequence>
<dbReference type="Gene3D" id="2.40.50.100">
    <property type="match status" value="1"/>
</dbReference>
<dbReference type="FunFam" id="2.40.50.100:FF:000010">
    <property type="entry name" value="Acetyltransferase component of pyruvate dehydrogenase complex"/>
    <property type="match status" value="1"/>
</dbReference>
<dbReference type="Pfam" id="PF00364">
    <property type="entry name" value="Biotin_lipoyl"/>
    <property type="match status" value="1"/>
</dbReference>
<keyword evidence="2" id="KW-0450">Lipoyl</keyword>
<organism evidence="6 7">
    <name type="scientific">Saxophila tyrrhenica</name>
    <dbReference type="NCBI Taxonomy" id="1690608"/>
    <lineage>
        <taxon>Eukaryota</taxon>
        <taxon>Fungi</taxon>
        <taxon>Dikarya</taxon>
        <taxon>Ascomycota</taxon>
        <taxon>Pezizomycotina</taxon>
        <taxon>Dothideomycetes</taxon>
        <taxon>Dothideomycetidae</taxon>
        <taxon>Mycosphaerellales</taxon>
        <taxon>Extremaceae</taxon>
        <taxon>Saxophila</taxon>
    </lineage>
</organism>
<name>A0AAV9PDH0_9PEZI</name>
<dbReference type="Gene3D" id="4.10.320.10">
    <property type="entry name" value="E3-binding domain"/>
    <property type="match status" value="1"/>
</dbReference>
<reference evidence="6 7" key="1">
    <citation type="submission" date="2023-08" db="EMBL/GenBank/DDBJ databases">
        <title>Black Yeasts Isolated from many extreme environments.</title>
        <authorList>
            <person name="Coleine C."/>
            <person name="Stajich J.E."/>
            <person name="Selbmann L."/>
        </authorList>
    </citation>
    <scope>NUCLEOTIDE SEQUENCE [LARGE SCALE GENOMIC DNA]</scope>
    <source>
        <strain evidence="6 7">CCFEE 5935</strain>
    </source>
</reference>
<comment type="caution">
    <text evidence="6">The sequence shown here is derived from an EMBL/GenBank/DDBJ whole genome shotgun (WGS) entry which is preliminary data.</text>
</comment>
<keyword evidence="7" id="KW-1185">Reference proteome</keyword>
<dbReference type="InterPro" id="IPR000089">
    <property type="entry name" value="Biotin_lipoyl"/>
</dbReference>
<evidence type="ECO:0000256" key="3">
    <source>
        <dbReference type="SAM" id="MobiDB-lite"/>
    </source>
</evidence>
<dbReference type="InterPro" id="IPR004167">
    <property type="entry name" value="PSBD"/>
</dbReference>
<dbReference type="GO" id="GO:0006086">
    <property type="term" value="P:pyruvate decarboxylation to acetyl-CoA"/>
    <property type="evidence" value="ECO:0007669"/>
    <property type="project" value="InterPro"/>
</dbReference>
<feature type="region of interest" description="Disordered" evidence="3">
    <location>
        <begin position="115"/>
        <end position="192"/>
    </location>
</feature>
<feature type="domain" description="Peripheral subunit-binding (PSBD)" evidence="5">
    <location>
        <begin position="200"/>
        <end position="238"/>
    </location>
</feature>
<dbReference type="Pfam" id="PF02817">
    <property type="entry name" value="E3_binding"/>
    <property type="match status" value="1"/>
</dbReference>
<dbReference type="PROSITE" id="PS51826">
    <property type="entry name" value="PSBD"/>
    <property type="match status" value="1"/>
</dbReference>
<evidence type="ECO:0000313" key="6">
    <source>
        <dbReference type="EMBL" id="KAK5171726.1"/>
    </source>
</evidence>
<dbReference type="SUPFAM" id="SSF51230">
    <property type="entry name" value="Single hybrid motif"/>
    <property type="match status" value="1"/>
</dbReference>
<feature type="compositionally biased region" description="Basic and acidic residues" evidence="3">
    <location>
        <begin position="136"/>
        <end position="149"/>
    </location>
</feature>